<dbReference type="PROSITE" id="PS51757">
    <property type="entry name" value="TH1"/>
    <property type="match status" value="1"/>
</dbReference>
<reference evidence="2 3" key="1">
    <citation type="journal article" date="2021" name="BMC Genomics">
        <title>Datura genome reveals duplications of psychoactive alkaloid biosynthetic genes and high mutation rate following tissue culture.</title>
        <authorList>
            <person name="Rajewski A."/>
            <person name="Carter-House D."/>
            <person name="Stajich J."/>
            <person name="Litt A."/>
        </authorList>
    </citation>
    <scope>NUCLEOTIDE SEQUENCE [LARGE SCALE GENOMIC DNA]</scope>
    <source>
        <strain evidence="2">AR-01</strain>
    </source>
</reference>
<dbReference type="InterPro" id="IPR010926">
    <property type="entry name" value="Myosin_TH1"/>
</dbReference>
<sequence length="195" mass="22433">MDSETYSKDFPGSKTHMEIFPLIDKRQREIENYPSTLFLQQVILVCLDRYAITVAARFSCDKKVLFADKVLKFTSTGKMKRRILLITDFAVYIVDPDIDALKRRISLAAVEKLCLSEVSDNFLAIIIPTEYDLLIASTRKTEIVTVIVDTTRSQSDYELEVLLSNRFEYNATSELVKEIDFEETEGGVRTRIVRK</sequence>
<gene>
    <name evidence="2" type="ORF">HAX54_030026</name>
</gene>
<organism evidence="2 3">
    <name type="scientific">Datura stramonium</name>
    <name type="common">Jimsonweed</name>
    <name type="synonym">Common thornapple</name>
    <dbReference type="NCBI Taxonomy" id="4076"/>
    <lineage>
        <taxon>Eukaryota</taxon>
        <taxon>Viridiplantae</taxon>
        <taxon>Streptophyta</taxon>
        <taxon>Embryophyta</taxon>
        <taxon>Tracheophyta</taxon>
        <taxon>Spermatophyta</taxon>
        <taxon>Magnoliopsida</taxon>
        <taxon>eudicotyledons</taxon>
        <taxon>Gunneridae</taxon>
        <taxon>Pentapetalae</taxon>
        <taxon>asterids</taxon>
        <taxon>lamiids</taxon>
        <taxon>Solanales</taxon>
        <taxon>Solanaceae</taxon>
        <taxon>Solanoideae</taxon>
        <taxon>Datureae</taxon>
        <taxon>Datura</taxon>
    </lineage>
</organism>
<dbReference type="PANTHER" id="PTHR34969:SF4">
    <property type="entry name" value="TH1 DOMAIN-CONTAINING PROTEIN"/>
    <property type="match status" value="1"/>
</dbReference>
<evidence type="ECO:0000259" key="1">
    <source>
        <dbReference type="PROSITE" id="PS51757"/>
    </source>
</evidence>
<protein>
    <recommendedName>
        <fullName evidence="1">TH1 domain-containing protein</fullName>
    </recommendedName>
</protein>
<feature type="domain" description="TH1" evidence="1">
    <location>
        <begin position="25"/>
        <end position="195"/>
    </location>
</feature>
<dbReference type="EMBL" id="JACEIK010003749">
    <property type="protein sequence ID" value="MCD9642958.1"/>
    <property type="molecule type" value="Genomic_DNA"/>
</dbReference>
<comment type="caution">
    <text evidence="2">The sequence shown here is derived from an EMBL/GenBank/DDBJ whole genome shotgun (WGS) entry which is preliminary data.</text>
</comment>
<dbReference type="Proteomes" id="UP000823775">
    <property type="component" value="Unassembled WGS sequence"/>
</dbReference>
<evidence type="ECO:0000313" key="2">
    <source>
        <dbReference type="EMBL" id="MCD9642958.1"/>
    </source>
</evidence>
<keyword evidence="3" id="KW-1185">Reference proteome</keyword>
<name>A0ABS8V711_DATST</name>
<evidence type="ECO:0000313" key="3">
    <source>
        <dbReference type="Proteomes" id="UP000823775"/>
    </source>
</evidence>
<proteinExistence type="predicted"/>
<dbReference type="Pfam" id="PF06017">
    <property type="entry name" value="Myosin_TH1"/>
    <property type="match status" value="1"/>
</dbReference>
<accession>A0ABS8V711</accession>
<dbReference type="PANTHER" id="PTHR34969">
    <property type="entry name" value="OS01G0621700 PROTEIN"/>
    <property type="match status" value="1"/>
</dbReference>